<dbReference type="InterPro" id="IPR036898">
    <property type="entry name" value="RNA_pol_Rpb7-like_N_sf"/>
</dbReference>
<dbReference type="Gene3D" id="2.40.50.140">
    <property type="entry name" value="Nucleic acid-binding proteins"/>
    <property type="match status" value="1"/>
</dbReference>
<comment type="domain">
    <text evidence="4">Forms 2 domains with an elongated structure; Rpo4 packs into the hinge region between the 2 domains.</text>
</comment>
<comment type="subcellular location">
    <subcellularLocation>
        <location evidence="4">Cytoplasm</location>
    </subcellularLocation>
</comment>
<dbReference type="GO" id="GO:0003899">
    <property type="term" value="F:DNA-directed RNA polymerase activity"/>
    <property type="evidence" value="ECO:0007669"/>
    <property type="project" value="UniProtKB-UniRule"/>
</dbReference>
<feature type="region of interest" description="Disordered" evidence="5">
    <location>
        <begin position="169"/>
        <end position="188"/>
    </location>
</feature>
<dbReference type="EC" id="2.7.7.6" evidence="4"/>
<dbReference type="InterPro" id="IPR046399">
    <property type="entry name" value="RNApol_Rpo7"/>
</dbReference>
<accession>A0A2R6AK44</accession>
<dbReference type="GO" id="GO:0005737">
    <property type="term" value="C:cytoplasm"/>
    <property type="evidence" value="ECO:0007669"/>
    <property type="project" value="UniProtKB-SubCell"/>
</dbReference>
<organism evidence="7 8">
    <name type="scientific">Candidatus Marsarchaeota G1 archaeon BE_D</name>
    <dbReference type="NCBI Taxonomy" id="1978156"/>
    <lineage>
        <taxon>Archaea</taxon>
        <taxon>Candidatus Marsarchaeota</taxon>
        <taxon>Candidatus Marsarchaeota group 1</taxon>
    </lineage>
</organism>
<dbReference type="InterPro" id="IPR004519">
    <property type="entry name" value="RNAP_E/RPC8"/>
</dbReference>
<dbReference type="Gene3D" id="3.30.1490.120">
    <property type="entry name" value="RNA polymerase Rpb7-like, N-terminal domain"/>
    <property type="match status" value="1"/>
</dbReference>
<keyword evidence="4" id="KW-0548">Nucleotidyltransferase</keyword>
<dbReference type="SUPFAM" id="SSF88798">
    <property type="entry name" value="N-terminal, heterodimerisation domain of RBP7 (RpoE)"/>
    <property type="match status" value="1"/>
</dbReference>
<keyword evidence="4" id="KW-0963">Cytoplasm</keyword>
<dbReference type="NCBIfam" id="TIGR00448">
    <property type="entry name" value="rpoE"/>
    <property type="match status" value="1"/>
</dbReference>
<evidence type="ECO:0000256" key="3">
    <source>
        <dbReference type="ARBA" id="ARBA00023163"/>
    </source>
</evidence>
<dbReference type="PANTHER" id="PTHR12709:SF4">
    <property type="entry name" value="DNA-DIRECTED RNA POLYMERASE II SUBUNIT RPB7"/>
    <property type="match status" value="1"/>
</dbReference>
<keyword evidence="2 4" id="KW-0240">DNA-directed RNA polymerase</keyword>
<comment type="similarity">
    <text evidence="1 4">Belongs to the eukaryotic RPB7/RPC8 RNA polymerase subunit family.</text>
</comment>
<dbReference type="PROSITE" id="PS50126">
    <property type="entry name" value="S1"/>
    <property type="match status" value="1"/>
</dbReference>
<evidence type="ECO:0000256" key="2">
    <source>
        <dbReference type="ARBA" id="ARBA00022478"/>
    </source>
</evidence>
<evidence type="ECO:0000256" key="5">
    <source>
        <dbReference type="SAM" id="MobiDB-lite"/>
    </source>
</evidence>
<gene>
    <name evidence="4" type="primary">rpo7</name>
    <name evidence="4" type="synonym">rpoE</name>
    <name evidence="7" type="ORF">B9Q02_00830</name>
</gene>
<dbReference type="GO" id="GO:0003677">
    <property type="term" value="F:DNA binding"/>
    <property type="evidence" value="ECO:0007669"/>
    <property type="project" value="InterPro"/>
</dbReference>
<dbReference type="InterPro" id="IPR003029">
    <property type="entry name" value="S1_domain"/>
</dbReference>
<evidence type="ECO:0000256" key="1">
    <source>
        <dbReference type="ARBA" id="ARBA00009307"/>
    </source>
</evidence>
<evidence type="ECO:0000313" key="7">
    <source>
        <dbReference type="EMBL" id="PSN86746.1"/>
    </source>
</evidence>
<reference evidence="7 8" key="1">
    <citation type="submission" date="2017-04" db="EMBL/GenBank/DDBJ databases">
        <title>Novel microbial lineages endemic to geothermal iron-oxide mats fill important gaps in the evolutionary history of Archaea.</title>
        <authorList>
            <person name="Jay Z.J."/>
            <person name="Beam J.P."/>
            <person name="Dlakic M."/>
            <person name="Rusch D.B."/>
            <person name="Kozubal M.A."/>
            <person name="Inskeep W.P."/>
        </authorList>
    </citation>
    <scope>NUCLEOTIDE SEQUENCE [LARGE SCALE GENOMIC DNA]</scope>
    <source>
        <strain evidence="7">BE_D</strain>
    </source>
</reference>
<proteinExistence type="inferred from homology"/>
<dbReference type="EMBL" id="NEXD01000002">
    <property type="protein sequence ID" value="PSN86746.1"/>
    <property type="molecule type" value="Genomic_DNA"/>
</dbReference>
<dbReference type="Proteomes" id="UP000240569">
    <property type="component" value="Unassembled WGS sequence"/>
</dbReference>
<sequence>MFYLTRIEEAVRVDPFRLRSPPKQAILDTLREKYSGVFDKELGYVVTVLDAVEIDDEGYLIPGDGGVKVRVVADLLSFIPYPGDIAEGVVDEITESGASIRVGPMTGILHISQVFDSDYAVYDQKRNAIIGKNTQKVLQVNDSLKVRITNISTRNETRETRLMLTCRQPGLGKSEWNKPQEQPVAQKK</sequence>
<comment type="caution">
    <text evidence="7">The sequence shown here is derived from an EMBL/GenBank/DDBJ whole genome shotgun (WGS) entry which is preliminary data.</text>
</comment>
<dbReference type="Pfam" id="PF03876">
    <property type="entry name" value="SHS2_Rpb7-N"/>
    <property type="match status" value="1"/>
</dbReference>
<dbReference type="HAMAP" id="MF_00865">
    <property type="entry name" value="RNApol_arch_Rpo7"/>
    <property type="match status" value="1"/>
</dbReference>
<dbReference type="Pfam" id="PF00575">
    <property type="entry name" value="S1"/>
    <property type="match status" value="1"/>
</dbReference>
<name>A0A2R6AK44_9ARCH</name>
<evidence type="ECO:0000256" key="4">
    <source>
        <dbReference type="HAMAP-Rule" id="MF_00865"/>
    </source>
</evidence>
<dbReference type="AlphaFoldDB" id="A0A2R6AK44"/>
<dbReference type="SMART" id="SM00316">
    <property type="entry name" value="S1"/>
    <property type="match status" value="1"/>
</dbReference>
<comment type="function">
    <text evidence="4">DNA-dependent RNA polymerase (RNAP) catalyzes the transcription of DNA into RNA using the four ribonucleoside triphosphates as substrates.</text>
</comment>
<evidence type="ECO:0000313" key="8">
    <source>
        <dbReference type="Proteomes" id="UP000240569"/>
    </source>
</evidence>
<dbReference type="InterPro" id="IPR012340">
    <property type="entry name" value="NA-bd_OB-fold"/>
</dbReference>
<comment type="subunit">
    <text evidence="4">Part of the RNA polymerase complex. Forms a stalk with Rpo4 that extends from the main structure.</text>
</comment>
<comment type="catalytic activity">
    <reaction evidence="4">
        <text>RNA(n) + a ribonucleoside 5'-triphosphate = RNA(n+1) + diphosphate</text>
        <dbReference type="Rhea" id="RHEA:21248"/>
        <dbReference type="Rhea" id="RHEA-COMP:14527"/>
        <dbReference type="Rhea" id="RHEA-COMP:17342"/>
        <dbReference type="ChEBI" id="CHEBI:33019"/>
        <dbReference type="ChEBI" id="CHEBI:61557"/>
        <dbReference type="ChEBI" id="CHEBI:140395"/>
        <dbReference type="EC" id="2.7.7.6"/>
    </reaction>
</comment>
<dbReference type="NCBIfam" id="NF006333">
    <property type="entry name" value="PRK08563.1"/>
    <property type="match status" value="1"/>
</dbReference>
<keyword evidence="3 4" id="KW-0804">Transcription</keyword>
<dbReference type="PANTHER" id="PTHR12709">
    <property type="entry name" value="DNA-DIRECTED RNA POLYMERASE II, III"/>
    <property type="match status" value="1"/>
</dbReference>
<dbReference type="GO" id="GO:0006352">
    <property type="term" value="P:DNA-templated transcription initiation"/>
    <property type="evidence" value="ECO:0007669"/>
    <property type="project" value="InterPro"/>
</dbReference>
<dbReference type="GO" id="GO:0000428">
    <property type="term" value="C:DNA-directed RNA polymerase complex"/>
    <property type="evidence" value="ECO:0007669"/>
    <property type="project" value="UniProtKB-KW"/>
</dbReference>
<feature type="domain" description="S1 motif" evidence="6">
    <location>
        <begin position="83"/>
        <end position="167"/>
    </location>
</feature>
<protein>
    <recommendedName>
        <fullName evidence="4">DNA-directed RNA polymerase subunit Rpo7</fullName>
        <ecNumber evidence="4">2.7.7.6</ecNumber>
    </recommendedName>
    <alternativeName>
        <fullName evidence="4">DNA-directed RNA polymerase subunit E</fullName>
    </alternativeName>
</protein>
<dbReference type="SUPFAM" id="SSF50249">
    <property type="entry name" value="Nucleic acid-binding proteins"/>
    <property type="match status" value="1"/>
</dbReference>
<keyword evidence="4" id="KW-0808">Transferase</keyword>
<dbReference type="InterPro" id="IPR005576">
    <property type="entry name" value="Rpb7-like_N"/>
</dbReference>
<evidence type="ECO:0000259" key="6">
    <source>
        <dbReference type="PROSITE" id="PS50126"/>
    </source>
</evidence>
<dbReference type="InterPro" id="IPR045113">
    <property type="entry name" value="Rpb7-like"/>
</dbReference>